<proteinExistence type="inferred from homology"/>
<keyword evidence="6 9" id="KW-0418">Kinase</keyword>
<dbReference type="SUPFAM" id="SSF54211">
    <property type="entry name" value="Ribosomal protein S5 domain 2-like"/>
    <property type="match status" value="1"/>
</dbReference>
<reference evidence="12" key="2">
    <citation type="submission" date="2011-01" db="EMBL/GenBank/DDBJ databases">
        <title>The Non-contiguous Finished genome of Clostridium papyrosolvens.</title>
        <authorList>
            <person name="Lucas S."/>
            <person name="Copeland A."/>
            <person name="Lapidus A."/>
            <person name="Cheng J.-F."/>
            <person name="Goodwin L."/>
            <person name="Pitluck S."/>
            <person name="Misra M."/>
            <person name="Chertkov O."/>
            <person name="Detter J.C."/>
            <person name="Han C."/>
            <person name="Tapia R."/>
            <person name="Land M."/>
            <person name="Hauser L."/>
            <person name="Kyrpides N."/>
            <person name="Ivanova N."/>
            <person name="Pagani I."/>
            <person name="Mouttaki H."/>
            <person name="He Z."/>
            <person name="Zhou J."/>
            <person name="Hemme C.L."/>
            <person name="Woyke T."/>
        </authorList>
    </citation>
    <scope>NUCLEOTIDE SEQUENCE [LARGE SCALE GENOMIC DNA]</scope>
    <source>
        <strain evidence="12">DSM 2782</strain>
    </source>
</reference>
<keyword evidence="13" id="KW-1185">Reference proteome</keyword>
<feature type="active site" evidence="9">
    <location>
        <position position="9"/>
    </location>
</feature>
<evidence type="ECO:0000259" key="11">
    <source>
        <dbReference type="Pfam" id="PF08544"/>
    </source>
</evidence>
<dbReference type="Proteomes" id="UP000003860">
    <property type="component" value="Unassembled WGS sequence"/>
</dbReference>
<dbReference type="GO" id="GO:0019288">
    <property type="term" value="P:isopentenyl diphosphate biosynthetic process, methylerythritol 4-phosphate pathway"/>
    <property type="evidence" value="ECO:0007669"/>
    <property type="project" value="UniProtKB-UniRule"/>
</dbReference>
<dbReference type="GO" id="GO:0050515">
    <property type="term" value="F:4-(cytidine 5'-diphospho)-2-C-methyl-D-erythritol kinase activity"/>
    <property type="evidence" value="ECO:0007669"/>
    <property type="project" value="UniProtKB-UniRule"/>
</dbReference>
<evidence type="ECO:0000313" key="12">
    <source>
        <dbReference type="EMBL" id="EGD47700.1"/>
    </source>
</evidence>
<accession>F1TCI3</accession>
<dbReference type="RefSeq" id="WP_004619036.1">
    <property type="nucleotide sequence ID" value="NZ_ACXX02000006.1"/>
</dbReference>
<dbReference type="HAMAP" id="MF_00061">
    <property type="entry name" value="IspE"/>
    <property type="match status" value="1"/>
</dbReference>
<evidence type="ECO:0000256" key="7">
    <source>
        <dbReference type="ARBA" id="ARBA00022840"/>
    </source>
</evidence>
<dbReference type="eggNOG" id="COG1947">
    <property type="taxonomic scope" value="Bacteria"/>
</dbReference>
<dbReference type="InterPro" id="IPR006204">
    <property type="entry name" value="GHMP_kinase_N_dom"/>
</dbReference>
<feature type="binding site" evidence="9">
    <location>
        <begin position="92"/>
        <end position="102"/>
    </location>
    <ligand>
        <name>ATP</name>
        <dbReference type="ChEBI" id="CHEBI:30616"/>
    </ligand>
</feature>
<evidence type="ECO:0000256" key="2">
    <source>
        <dbReference type="ARBA" id="ARBA00012052"/>
    </source>
</evidence>
<evidence type="ECO:0000313" key="13">
    <source>
        <dbReference type="Proteomes" id="UP000003860"/>
    </source>
</evidence>
<dbReference type="Pfam" id="PF00288">
    <property type="entry name" value="GHMP_kinases_N"/>
    <property type="match status" value="1"/>
</dbReference>
<keyword evidence="7 9" id="KW-0067">ATP-binding</keyword>
<comment type="function">
    <text evidence="9">Catalyzes the phosphorylation of the position 2 hydroxy group of 4-diphosphocytidyl-2C-methyl-D-erythritol.</text>
</comment>
<dbReference type="STRING" id="588581.Cpap_2103"/>
<dbReference type="InterPro" id="IPR014721">
    <property type="entry name" value="Ribsml_uS5_D2-typ_fold_subgr"/>
</dbReference>
<dbReference type="SUPFAM" id="SSF55060">
    <property type="entry name" value="GHMP Kinase, C-terminal domain"/>
    <property type="match status" value="1"/>
</dbReference>
<dbReference type="UniPathway" id="UPA00056">
    <property type="reaction ID" value="UER00094"/>
</dbReference>
<evidence type="ECO:0000256" key="9">
    <source>
        <dbReference type="HAMAP-Rule" id="MF_00061"/>
    </source>
</evidence>
<dbReference type="InterPro" id="IPR020568">
    <property type="entry name" value="Ribosomal_Su5_D2-typ_SF"/>
</dbReference>
<feature type="domain" description="GHMP kinase N-terminal" evidence="10">
    <location>
        <begin position="64"/>
        <end position="142"/>
    </location>
</feature>
<dbReference type="InterPro" id="IPR013750">
    <property type="entry name" value="GHMP_kinase_C_dom"/>
</dbReference>
<dbReference type="AlphaFoldDB" id="F1TCI3"/>
<reference evidence="12" key="1">
    <citation type="submission" date="2009-07" db="EMBL/GenBank/DDBJ databases">
        <authorList>
            <consortium name="US DOE Joint Genome Institute (JGI-PGF)"/>
            <person name="Lucas S."/>
            <person name="Copeland A."/>
            <person name="Lapidus A."/>
            <person name="Glavina del Rio T."/>
            <person name="Tice H."/>
            <person name="Bruce D."/>
            <person name="Goodwin L."/>
            <person name="Pitluck S."/>
            <person name="Larimer F."/>
            <person name="Land M.L."/>
            <person name="Mouttaki H."/>
            <person name="He Z."/>
            <person name="Zhou J."/>
            <person name="Hemme C.L."/>
        </authorList>
    </citation>
    <scope>NUCLEOTIDE SEQUENCE [LARGE SCALE GENOMIC DNA]</scope>
    <source>
        <strain evidence="12">DSM 2782</strain>
    </source>
</reference>
<evidence type="ECO:0000256" key="6">
    <source>
        <dbReference type="ARBA" id="ARBA00022777"/>
    </source>
</evidence>
<evidence type="ECO:0000256" key="5">
    <source>
        <dbReference type="ARBA" id="ARBA00022741"/>
    </source>
</evidence>
<dbReference type="Gene3D" id="3.30.230.10">
    <property type="match status" value="1"/>
</dbReference>
<dbReference type="EC" id="2.7.1.148" evidence="2 9"/>
<protein>
    <recommendedName>
        <fullName evidence="3 9">4-diphosphocytidyl-2-C-methyl-D-erythritol kinase</fullName>
        <shortName evidence="9">CMK</shortName>
        <ecNumber evidence="2 9">2.7.1.148</ecNumber>
    </recommendedName>
    <alternativeName>
        <fullName evidence="8 9">4-(cytidine-5'-diphospho)-2-C-methyl-D-erythritol kinase</fullName>
    </alternativeName>
</protein>
<comment type="caution">
    <text evidence="12">The sequence shown here is derived from an EMBL/GenBank/DDBJ whole genome shotgun (WGS) entry which is preliminary data.</text>
</comment>
<evidence type="ECO:0000256" key="3">
    <source>
        <dbReference type="ARBA" id="ARBA00017473"/>
    </source>
</evidence>
<dbReference type="GO" id="GO:0016114">
    <property type="term" value="P:terpenoid biosynthetic process"/>
    <property type="evidence" value="ECO:0007669"/>
    <property type="project" value="UniProtKB-UniRule"/>
</dbReference>
<dbReference type="FunFam" id="3.30.230.10:FF:000029">
    <property type="entry name" value="4-diphosphocytidyl-2-C-methyl-D-erythritol kinase"/>
    <property type="match status" value="1"/>
</dbReference>
<evidence type="ECO:0000256" key="1">
    <source>
        <dbReference type="ARBA" id="ARBA00009684"/>
    </source>
</evidence>
<keyword evidence="5 9" id="KW-0547">Nucleotide-binding</keyword>
<dbReference type="NCBIfam" id="TIGR00154">
    <property type="entry name" value="ispE"/>
    <property type="match status" value="1"/>
</dbReference>
<organism evidence="12 13">
    <name type="scientific">Ruminiclostridium papyrosolvens DSM 2782</name>
    <dbReference type="NCBI Taxonomy" id="588581"/>
    <lineage>
        <taxon>Bacteria</taxon>
        <taxon>Bacillati</taxon>
        <taxon>Bacillota</taxon>
        <taxon>Clostridia</taxon>
        <taxon>Eubacteriales</taxon>
        <taxon>Oscillospiraceae</taxon>
        <taxon>Ruminiclostridium</taxon>
    </lineage>
</organism>
<dbReference type="InterPro" id="IPR036554">
    <property type="entry name" value="GHMP_kinase_C_sf"/>
</dbReference>
<dbReference type="NCBIfam" id="NF011202">
    <property type="entry name" value="PRK14608.1"/>
    <property type="match status" value="1"/>
</dbReference>
<dbReference type="Gene3D" id="3.30.70.890">
    <property type="entry name" value="GHMP kinase, C-terminal domain"/>
    <property type="match status" value="1"/>
</dbReference>
<dbReference type="PANTHER" id="PTHR43527:SF2">
    <property type="entry name" value="4-DIPHOSPHOCYTIDYL-2-C-METHYL-D-ERYTHRITOL KINASE, CHLOROPLASTIC"/>
    <property type="match status" value="1"/>
</dbReference>
<comment type="pathway">
    <text evidence="9">Isoprenoid biosynthesis; isopentenyl diphosphate biosynthesis via DXP pathway; isopentenyl diphosphate from 1-deoxy-D-xylulose 5-phosphate: step 3/6.</text>
</comment>
<dbReference type="PRINTS" id="PR00958">
    <property type="entry name" value="HOMSERKINASE"/>
</dbReference>
<dbReference type="GO" id="GO:0005524">
    <property type="term" value="F:ATP binding"/>
    <property type="evidence" value="ECO:0007669"/>
    <property type="project" value="UniProtKB-UniRule"/>
</dbReference>
<name>F1TCI3_9FIRM</name>
<comment type="catalytic activity">
    <reaction evidence="9">
        <text>4-CDP-2-C-methyl-D-erythritol + ATP = 4-CDP-2-C-methyl-D-erythritol 2-phosphate + ADP + H(+)</text>
        <dbReference type="Rhea" id="RHEA:18437"/>
        <dbReference type="ChEBI" id="CHEBI:15378"/>
        <dbReference type="ChEBI" id="CHEBI:30616"/>
        <dbReference type="ChEBI" id="CHEBI:57823"/>
        <dbReference type="ChEBI" id="CHEBI:57919"/>
        <dbReference type="ChEBI" id="CHEBI:456216"/>
        <dbReference type="EC" id="2.7.1.148"/>
    </reaction>
</comment>
<dbReference type="OrthoDB" id="9809438at2"/>
<evidence type="ECO:0000256" key="8">
    <source>
        <dbReference type="ARBA" id="ARBA00032554"/>
    </source>
</evidence>
<sequence>MITLNAHAKINLSLDVLNKRDDGYHNLKMIMQTLQLHDIITIQEIKSGIEIECDAPYVPSNNSNIAYKAAEILIQKFGLNAGVRIKIEKIIPVAAGLAGGSSDAAAVLKGMNNLFDLGMNQQQLMDIGKTIGADVPYCIVGGTALAEGIGEIITPLPKMDAIPVILIKPRFGVSTASVFKSLQIDKITDRPKTDLLIEALKNKDTNFIGKNLCNVLESVTVERYPLINKIKRDLMSKESMGSIMSGSGPTVFGLFEDDGIAKKAYDKINKNRVDCILTYITND</sequence>
<keyword evidence="9" id="KW-0414">Isoprene biosynthesis</keyword>
<comment type="similarity">
    <text evidence="1 9">Belongs to the GHMP kinase family. IspE subfamily.</text>
</comment>
<keyword evidence="4 9" id="KW-0808">Transferase</keyword>
<evidence type="ECO:0000256" key="4">
    <source>
        <dbReference type="ARBA" id="ARBA00022679"/>
    </source>
</evidence>
<gene>
    <name evidence="9" type="primary">ispE</name>
    <name evidence="12" type="ORF">Cpap_2103</name>
</gene>
<dbReference type="InterPro" id="IPR004424">
    <property type="entry name" value="IspE"/>
</dbReference>
<dbReference type="PIRSF" id="PIRSF010376">
    <property type="entry name" value="IspE"/>
    <property type="match status" value="1"/>
</dbReference>
<dbReference type="PANTHER" id="PTHR43527">
    <property type="entry name" value="4-DIPHOSPHOCYTIDYL-2-C-METHYL-D-ERYTHRITOL KINASE, CHLOROPLASTIC"/>
    <property type="match status" value="1"/>
</dbReference>
<evidence type="ECO:0000259" key="10">
    <source>
        <dbReference type="Pfam" id="PF00288"/>
    </source>
</evidence>
<feature type="active site" evidence="9">
    <location>
        <position position="134"/>
    </location>
</feature>
<feature type="domain" description="GHMP kinase C-terminal" evidence="11">
    <location>
        <begin position="196"/>
        <end position="271"/>
    </location>
</feature>
<dbReference type="EMBL" id="ACXX02000006">
    <property type="protein sequence ID" value="EGD47700.1"/>
    <property type="molecule type" value="Genomic_DNA"/>
</dbReference>
<dbReference type="Pfam" id="PF08544">
    <property type="entry name" value="GHMP_kinases_C"/>
    <property type="match status" value="1"/>
</dbReference>